<name>A0A2P2JT42_RHIMU</name>
<proteinExistence type="predicted"/>
<dbReference type="GO" id="GO:0032259">
    <property type="term" value="P:methylation"/>
    <property type="evidence" value="ECO:0007669"/>
    <property type="project" value="UniProtKB-KW"/>
</dbReference>
<dbReference type="AlphaFoldDB" id="A0A2P2JT42"/>
<keyword evidence="1" id="KW-1133">Transmembrane helix</keyword>
<evidence type="ECO:0000313" key="2">
    <source>
        <dbReference type="EMBL" id="MBW96644.1"/>
    </source>
</evidence>
<reference evidence="2" key="1">
    <citation type="submission" date="2018-02" db="EMBL/GenBank/DDBJ databases">
        <title>Rhizophora mucronata_Transcriptome.</title>
        <authorList>
            <person name="Meera S.P."/>
            <person name="Sreeshan A."/>
            <person name="Augustine A."/>
        </authorList>
    </citation>
    <scope>NUCLEOTIDE SEQUENCE</scope>
    <source>
        <tissue evidence="2">Leaf</tissue>
    </source>
</reference>
<sequence>MVICFRFFFFSAHFLSFPAVAVMAWRLRFVGGCFWWWWT</sequence>
<evidence type="ECO:0000256" key="1">
    <source>
        <dbReference type="SAM" id="Phobius"/>
    </source>
</evidence>
<dbReference type="EMBL" id="GGEC01016161">
    <property type="protein sequence ID" value="MBW96644.1"/>
    <property type="molecule type" value="Transcribed_RNA"/>
</dbReference>
<accession>A0A2P2JT42</accession>
<feature type="transmembrane region" description="Helical" evidence="1">
    <location>
        <begin position="7"/>
        <end position="38"/>
    </location>
</feature>
<dbReference type="GO" id="GO:0008168">
    <property type="term" value="F:methyltransferase activity"/>
    <property type="evidence" value="ECO:0007669"/>
    <property type="project" value="UniProtKB-KW"/>
</dbReference>
<keyword evidence="1" id="KW-0472">Membrane</keyword>
<keyword evidence="1" id="KW-0812">Transmembrane</keyword>
<keyword evidence="2" id="KW-0808">Transferase</keyword>
<organism evidence="2">
    <name type="scientific">Rhizophora mucronata</name>
    <name type="common">Asiatic mangrove</name>
    <dbReference type="NCBI Taxonomy" id="61149"/>
    <lineage>
        <taxon>Eukaryota</taxon>
        <taxon>Viridiplantae</taxon>
        <taxon>Streptophyta</taxon>
        <taxon>Embryophyta</taxon>
        <taxon>Tracheophyta</taxon>
        <taxon>Spermatophyta</taxon>
        <taxon>Magnoliopsida</taxon>
        <taxon>eudicotyledons</taxon>
        <taxon>Gunneridae</taxon>
        <taxon>Pentapetalae</taxon>
        <taxon>rosids</taxon>
        <taxon>fabids</taxon>
        <taxon>Malpighiales</taxon>
        <taxon>Rhizophoraceae</taxon>
        <taxon>Rhizophora</taxon>
    </lineage>
</organism>
<protein>
    <submittedName>
        <fullName evidence="2">Methyltransferase-like protein 6</fullName>
    </submittedName>
</protein>
<keyword evidence="2" id="KW-0489">Methyltransferase</keyword>